<evidence type="ECO:0000256" key="1">
    <source>
        <dbReference type="ARBA" id="ARBA00008668"/>
    </source>
</evidence>
<dbReference type="PANTHER" id="PTHR43695">
    <property type="entry name" value="PUTATIVE (AFU_ORTHOLOGUE AFUA_2G17250)-RELATED"/>
    <property type="match status" value="1"/>
</dbReference>
<reference evidence="4 5" key="1">
    <citation type="submission" date="2020-01" db="EMBL/GenBank/DDBJ databases">
        <authorList>
            <person name="Kim M."/>
        </authorList>
    </citation>
    <scope>NUCLEOTIDE SEQUENCE [LARGE SCALE GENOMIC DNA]</scope>
    <source>
        <strain evidence="4 5">BT10</strain>
    </source>
</reference>
<comment type="similarity">
    <text evidence="1">Belongs to the 'GDSL' lipolytic enzyme family.</text>
</comment>
<protein>
    <submittedName>
        <fullName evidence="4">GDSL family lipase</fullName>
    </submittedName>
</protein>
<name>A0A6P1NXV2_9BACT</name>
<sequence length="265" mass="30342">MLKKIMPLLFVLLVGTVAFTPVKKKIVRIYLIGDSTMADYSDYDGEDYLNKRYPIMGWGQVFQPFMRKDSLAQLKHLFKADSVQVLDKARGGRSTRTFFEEGRWAKVTKELKKGDVVMIQFGHNDAAENKPERYVNIQGYKEYLRLYVNQAREKGALPILLTPVTRNYPWKDGKIGNVHGKYPQAVKDVAKELNVLVIDLQQLSIDSFSAKGQDYVTNNYFMNFPAGQYKNYPEGQNDNTHFLPAGAQEVARLVFQGMKTLPKQQ</sequence>
<dbReference type="AlphaFoldDB" id="A0A6P1NXV2"/>
<organism evidence="4 5">
    <name type="scientific">Nibribacter ruber</name>
    <dbReference type="NCBI Taxonomy" id="2698458"/>
    <lineage>
        <taxon>Bacteria</taxon>
        <taxon>Pseudomonadati</taxon>
        <taxon>Bacteroidota</taxon>
        <taxon>Cytophagia</taxon>
        <taxon>Cytophagales</taxon>
        <taxon>Hymenobacteraceae</taxon>
        <taxon>Nibribacter</taxon>
    </lineage>
</organism>
<evidence type="ECO:0000313" key="5">
    <source>
        <dbReference type="Proteomes" id="UP000464214"/>
    </source>
</evidence>
<dbReference type="EMBL" id="CP047897">
    <property type="protein sequence ID" value="QHL86725.1"/>
    <property type="molecule type" value="Genomic_DNA"/>
</dbReference>
<evidence type="ECO:0000256" key="2">
    <source>
        <dbReference type="ARBA" id="ARBA00022801"/>
    </source>
</evidence>
<dbReference type="SUPFAM" id="SSF52266">
    <property type="entry name" value="SGNH hydrolase"/>
    <property type="match status" value="1"/>
</dbReference>
<dbReference type="CDD" id="cd01821">
    <property type="entry name" value="Rhamnogalacturan_acetylesterase_like"/>
    <property type="match status" value="1"/>
</dbReference>
<dbReference type="Pfam" id="PF13472">
    <property type="entry name" value="Lipase_GDSL_2"/>
    <property type="match status" value="1"/>
</dbReference>
<dbReference type="InterPro" id="IPR013830">
    <property type="entry name" value="SGNH_hydro"/>
</dbReference>
<gene>
    <name evidence="4" type="ORF">GU926_04440</name>
</gene>
<proteinExistence type="inferred from homology"/>
<feature type="domain" description="SGNH hydrolase-type esterase" evidence="3">
    <location>
        <begin position="32"/>
        <end position="221"/>
    </location>
</feature>
<dbReference type="InterPro" id="IPR036514">
    <property type="entry name" value="SGNH_hydro_sf"/>
</dbReference>
<dbReference type="PANTHER" id="PTHR43695:SF1">
    <property type="entry name" value="RHAMNOGALACTURONAN ACETYLESTERASE"/>
    <property type="match status" value="1"/>
</dbReference>
<keyword evidence="2" id="KW-0378">Hydrolase</keyword>
<accession>A0A6P1NXV2</accession>
<dbReference type="GO" id="GO:0016788">
    <property type="term" value="F:hydrolase activity, acting on ester bonds"/>
    <property type="evidence" value="ECO:0007669"/>
    <property type="project" value="UniProtKB-ARBA"/>
</dbReference>
<evidence type="ECO:0000313" key="4">
    <source>
        <dbReference type="EMBL" id="QHL86725.1"/>
    </source>
</evidence>
<dbReference type="Proteomes" id="UP000464214">
    <property type="component" value="Chromosome"/>
</dbReference>
<evidence type="ECO:0000259" key="3">
    <source>
        <dbReference type="Pfam" id="PF13472"/>
    </source>
</evidence>
<dbReference type="KEGG" id="nib:GU926_04440"/>
<dbReference type="Gene3D" id="3.40.50.1110">
    <property type="entry name" value="SGNH hydrolase"/>
    <property type="match status" value="1"/>
</dbReference>
<dbReference type="InterPro" id="IPR037459">
    <property type="entry name" value="RhgT-like"/>
</dbReference>
<keyword evidence="5" id="KW-1185">Reference proteome</keyword>